<evidence type="ECO:0000256" key="1">
    <source>
        <dbReference type="SAM" id="MobiDB-lite"/>
    </source>
</evidence>
<organism evidence="2">
    <name type="scientific">Mustela putorius furo</name>
    <name type="common">European domestic ferret</name>
    <name type="synonym">Mustela furo</name>
    <dbReference type="NCBI Taxonomy" id="9669"/>
    <lineage>
        <taxon>Eukaryota</taxon>
        <taxon>Metazoa</taxon>
        <taxon>Chordata</taxon>
        <taxon>Craniata</taxon>
        <taxon>Vertebrata</taxon>
        <taxon>Euteleostomi</taxon>
        <taxon>Mammalia</taxon>
        <taxon>Eutheria</taxon>
        <taxon>Laurasiatheria</taxon>
        <taxon>Carnivora</taxon>
        <taxon>Caniformia</taxon>
        <taxon>Musteloidea</taxon>
        <taxon>Mustelidae</taxon>
        <taxon>Mustelinae</taxon>
        <taxon>Mustela</taxon>
    </lineage>
</organism>
<feature type="non-terminal residue" evidence="2">
    <location>
        <position position="1"/>
    </location>
</feature>
<dbReference type="GO" id="GO:0008168">
    <property type="term" value="F:methyltransferase activity"/>
    <property type="evidence" value="ECO:0007669"/>
    <property type="project" value="UniProtKB-KW"/>
</dbReference>
<reference evidence="2" key="1">
    <citation type="journal article" date="2013" name="J. Virol.">
        <title>Sequencing, annotation, and characterization of the influenza ferret infectome.</title>
        <authorList>
            <person name="Leon A.J."/>
            <person name="Banner D."/>
            <person name="Xu L."/>
            <person name="Ran L."/>
            <person name="Peng Z."/>
            <person name="Yi K."/>
            <person name="Chen C."/>
            <person name="Xu F."/>
            <person name="Huang J."/>
            <person name="Zhao Z."/>
            <person name="Lin Z."/>
            <person name="Huang S.H."/>
            <person name="Fang Y."/>
            <person name="Kelvin A.A."/>
            <person name="Ross T.M."/>
            <person name="Farooqui A."/>
            <person name="Kelvin D.J."/>
        </authorList>
    </citation>
    <scope>NUCLEOTIDE SEQUENCE</scope>
    <source>
        <tissue evidence="2">Lungs</tissue>
    </source>
</reference>
<proteinExistence type="evidence at transcript level"/>
<name>G9L0T3_MUSPF</name>
<sequence>SRGGGERRQLHGSPSSLGENLPSPPGQKGLRSPPRTPTPPHPAAKPKAPETSFSPRLPSICSPLACSKKDFLEGAKGLFFF</sequence>
<keyword evidence="2" id="KW-0489">Methyltransferase</keyword>
<evidence type="ECO:0000313" key="2">
    <source>
        <dbReference type="EMBL" id="AES10762.1"/>
    </source>
</evidence>
<accession>G9L0T3</accession>
<feature type="compositionally biased region" description="Pro residues" evidence="1">
    <location>
        <begin position="34"/>
        <end position="43"/>
    </location>
</feature>
<feature type="non-terminal residue" evidence="2">
    <location>
        <position position="81"/>
    </location>
</feature>
<feature type="region of interest" description="Disordered" evidence="1">
    <location>
        <begin position="1"/>
        <end position="56"/>
    </location>
</feature>
<keyword evidence="2" id="KW-0808">Transferase</keyword>
<dbReference type="EMBL" id="JP022164">
    <property type="protein sequence ID" value="AES10762.1"/>
    <property type="molecule type" value="mRNA"/>
</dbReference>
<dbReference type="GO" id="GO:0032259">
    <property type="term" value="P:methylation"/>
    <property type="evidence" value="ECO:0007669"/>
    <property type="project" value="UniProtKB-KW"/>
</dbReference>
<dbReference type="AlphaFoldDB" id="G9L0T3"/>
<protein>
    <submittedName>
        <fullName evidence="2">Histone-lysine N-methyltransferase SETD1B-like protein</fullName>
    </submittedName>
</protein>